<protein>
    <submittedName>
        <fullName evidence="2">Glycosyltransferase</fullName>
    </submittedName>
</protein>
<organism evidence="2">
    <name type="scientific">Escherichia coli</name>
    <dbReference type="NCBI Taxonomy" id="562"/>
    <lineage>
        <taxon>Bacteria</taxon>
        <taxon>Pseudomonadati</taxon>
        <taxon>Pseudomonadota</taxon>
        <taxon>Gammaproteobacteria</taxon>
        <taxon>Enterobacterales</taxon>
        <taxon>Enterobacteriaceae</taxon>
        <taxon>Escherichia</taxon>
    </lineage>
</organism>
<dbReference type="Pfam" id="PF00535">
    <property type="entry name" value="Glycos_transf_2"/>
    <property type="match status" value="1"/>
</dbReference>
<dbReference type="Gene3D" id="3.90.550.10">
    <property type="entry name" value="Spore Coat Polysaccharide Biosynthesis Protein SpsA, Chain A"/>
    <property type="match status" value="1"/>
</dbReference>
<dbReference type="RefSeq" id="WP_021541062.1">
    <property type="nucleotide sequence ID" value="NZ_CP021726.1"/>
</dbReference>
<keyword evidence="2" id="KW-0808">Transferase</keyword>
<name>A0A076G516_ECOLX</name>
<dbReference type="InterPro" id="IPR001173">
    <property type="entry name" value="Glyco_trans_2-like"/>
</dbReference>
<dbReference type="PANTHER" id="PTHR43685">
    <property type="entry name" value="GLYCOSYLTRANSFERASE"/>
    <property type="match status" value="1"/>
</dbReference>
<evidence type="ECO:0000313" key="2">
    <source>
        <dbReference type="EMBL" id="AII26501.1"/>
    </source>
</evidence>
<dbReference type="PANTHER" id="PTHR43685:SF2">
    <property type="entry name" value="GLYCOSYLTRANSFERASE 2-LIKE DOMAIN-CONTAINING PROTEIN"/>
    <property type="match status" value="1"/>
</dbReference>
<dbReference type="InterPro" id="IPR050834">
    <property type="entry name" value="Glycosyltransf_2"/>
</dbReference>
<sequence>MLTNKVSVVIPTHSRPNLLRKAIESVLNQTYKPCEIIVVDDTESEETARCLSVINSDIPIRLKYNTSSGAGSSRNLGAKIANGDFVAFLDDDDLWLPTKLETQMYELRHTQYDAIFCQMIINYEGVNIQYSTRAKNVAEPLKEICIENFIGATISCVIRRSIFMKLGGFDERFKAREEYDLWIRVIQSNAKIKIIEKPLTISNRSFVRNRISSNINNYEHGISLINEKYARLITEILTPNERRIRLSKQYEFLAAQAISLGLKMTSSKYYFKSFLTIPSLKSLFLSLLSIISPLMIIKIRSKL</sequence>
<proteinExistence type="predicted"/>
<dbReference type="CDD" id="cd00761">
    <property type="entry name" value="Glyco_tranf_GTA_type"/>
    <property type="match status" value="1"/>
</dbReference>
<dbReference type="InterPro" id="IPR029044">
    <property type="entry name" value="Nucleotide-diphossugar_trans"/>
</dbReference>
<dbReference type="AlphaFoldDB" id="A0A076G516"/>
<dbReference type="EMBL" id="KJ776793">
    <property type="protein sequence ID" value="AII26501.1"/>
    <property type="molecule type" value="Genomic_DNA"/>
</dbReference>
<accession>A0A076G516</accession>
<feature type="domain" description="Glycosyltransferase 2-like" evidence="1">
    <location>
        <begin position="7"/>
        <end position="166"/>
    </location>
</feature>
<evidence type="ECO:0000259" key="1">
    <source>
        <dbReference type="Pfam" id="PF00535"/>
    </source>
</evidence>
<reference evidence="2" key="1">
    <citation type="journal article" date="2014" name="Microbiology (Mosc.)">
        <title>Structure and gene cluster of the O antigen of Escherichia coli L-19, a candidate for a new O-serogroup.</title>
        <authorList>
            <person name="Zdorovenko E.L."/>
            <person name="Varbanets L.D."/>
            <person name="Liu B."/>
            <person name="Valueva O.A."/>
            <person name="Wang Q."/>
            <person name="Shashkov A.S."/>
            <person name="Garkavaya E.G."/>
            <person name="Brovarskaya O.S."/>
            <person name="Wang L."/>
            <person name="Knirel Y.A."/>
        </authorList>
    </citation>
    <scope>NUCLEOTIDE SEQUENCE</scope>
    <source>
        <strain evidence="2">L19</strain>
    </source>
</reference>
<dbReference type="GO" id="GO:0016740">
    <property type="term" value="F:transferase activity"/>
    <property type="evidence" value="ECO:0007669"/>
    <property type="project" value="UniProtKB-KW"/>
</dbReference>
<dbReference type="SUPFAM" id="SSF53448">
    <property type="entry name" value="Nucleotide-diphospho-sugar transferases"/>
    <property type="match status" value="1"/>
</dbReference>